<evidence type="ECO:0000256" key="1">
    <source>
        <dbReference type="SAM" id="MobiDB-lite"/>
    </source>
</evidence>
<dbReference type="EMBL" id="BOLY01000005">
    <property type="protein sequence ID" value="GIZ45536.1"/>
    <property type="molecule type" value="Genomic_DNA"/>
</dbReference>
<dbReference type="OrthoDB" id="3641224at2759"/>
<keyword evidence="3" id="KW-1185">Reference proteome</keyword>
<sequence length="438" mass="48623">MVNDNPLKQDLELAKLSPLLVPCSSLYIDPPHPITLRLTTWIINQLESDDEDMPASGSVPEVIGDPNADDEEELEWMEQGNNLAPLTESSSKWAACAIKYLKLICLHEHSVTSETNRKPENGSGATRSLESRILREANFALIDIQRAKVDEQRTKSFNDCLDELVNKDDGLDKSKLQKVLGQVRKEGELVEDLQCLDARWFSGTMHCETILVALLMLGKTDAIKKELTQEWLTRNGIFATKSNVLHLFEKMAPFIGISKRNCPVCFVVCKAAASMNILQASHELIIPGHHTTYSAVALPPFTPREVAETVLVSLKMAANDHLTRLQKNEKAEDSGESVGSHPNSNNSRGDDDLSSDSDIPPESKSPFYEHLLSSPPRSPTPALATEPPEVFTPYGHQPGQSPERRRDREVNEAEEEDLSRTAQKPKLSDNQDQDMGGN</sequence>
<dbReference type="RefSeq" id="XP_044660023.1">
    <property type="nucleotide sequence ID" value="XM_044804088.1"/>
</dbReference>
<dbReference type="AlphaFoldDB" id="A0A9P3CMU2"/>
<evidence type="ECO:0000313" key="2">
    <source>
        <dbReference type="EMBL" id="GIZ45536.1"/>
    </source>
</evidence>
<organism evidence="2 3">
    <name type="scientific">Cercospora kikuchii</name>
    <dbReference type="NCBI Taxonomy" id="84275"/>
    <lineage>
        <taxon>Eukaryota</taxon>
        <taxon>Fungi</taxon>
        <taxon>Dikarya</taxon>
        <taxon>Ascomycota</taxon>
        <taxon>Pezizomycotina</taxon>
        <taxon>Dothideomycetes</taxon>
        <taxon>Dothideomycetidae</taxon>
        <taxon>Mycosphaerellales</taxon>
        <taxon>Mycosphaerellaceae</taxon>
        <taxon>Cercospora</taxon>
    </lineage>
</organism>
<name>A0A9P3CMU2_9PEZI</name>
<comment type="caution">
    <text evidence="2">The sequence shown here is derived from an EMBL/GenBank/DDBJ whole genome shotgun (WGS) entry which is preliminary data.</text>
</comment>
<feature type="compositionally biased region" description="Basic and acidic residues" evidence="1">
    <location>
        <begin position="402"/>
        <end position="411"/>
    </location>
</feature>
<protein>
    <submittedName>
        <fullName evidence="2">Uncharacterized protein</fullName>
    </submittedName>
</protein>
<reference evidence="2 3" key="1">
    <citation type="submission" date="2021-01" db="EMBL/GenBank/DDBJ databases">
        <title>Cercospora kikuchii MAFF 305040 whole genome shotgun sequence.</title>
        <authorList>
            <person name="Kashiwa T."/>
            <person name="Suzuki T."/>
        </authorList>
    </citation>
    <scope>NUCLEOTIDE SEQUENCE [LARGE SCALE GENOMIC DNA]</scope>
    <source>
        <strain evidence="2 3">MAFF 305040</strain>
    </source>
</reference>
<proteinExistence type="predicted"/>
<feature type="region of interest" description="Disordered" evidence="1">
    <location>
        <begin position="327"/>
        <end position="438"/>
    </location>
</feature>
<dbReference type="Proteomes" id="UP000825890">
    <property type="component" value="Unassembled WGS sequence"/>
</dbReference>
<gene>
    <name evidence="2" type="ORF">CKM354_000869800</name>
</gene>
<evidence type="ECO:0000313" key="3">
    <source>
        <dbReference type="Proteomes" id="UP000825890"/>
    </source>
</evidence>
<dbReference type="GeneID" id="68294273"/>
<accession>A0A9P3CMU2</accession>